<keyword evidence="4" id="KW-1003">Cell membrane</keyword>
<evidence type="ECO:0000256" key="16">
    <source>
        <dbReference type="ARBA" id="ARBA00038848"/>
    </source>
</evidence>
<dbReference type="EC" id="3.1.2.2" evidence="16"/>
<evidence type="ECO:0000256" key="14">
    <source>
        <dbReference type="ARBA" id="ARBA00037002"/>
    </source>
</evidence>
<feature type="domain" description="Thioesterase" evidence="24">
    <location>
        <begin position="69"/>
        <end position="142"/>
    </location>
</feature>
<dbReference type="Pfam" id="PF03061">
    <property type="entry name" value="4HBT"/>
    <property type="match status" value="1"/>
</dbReference>
<dbReference type="GO" id="GO:0006631">
    <property type="term" value="P:fatty acid metabolic process"/>
    <property type="evidence" value="ECO:0007669"/>
    <property type="project" value="UniProtKB-KW"/>
</dbReference>
<organism evidence="25 26">
    <name type="scientific">Collinsella acetigenes</name>
    <dbReference type="NCBI Taxonomy" id="2713419"/>
    <lineage>
        <taxon>Bacteria</taxon>
        <taxon>Bacillati</taxon>
        <taxon>Actinomycetota</taxon>
        <taxon>Coriobacteriia</taxon>
        <taxon>Coriobacteriales</taxon>
        <taxon>Coriobacteriaceae</taxon>
        <taxon>Collinsella</taxon>
    </lineage>
</organism>
<keyword evidence="9" id="KW-0809">Transit peptide</keyword>
<keyword evidence="26" id="KW-1185">Reference proteome</keyword>
<keyword evidence="8" id="KW-0276">Fatty acid metabolism</keyword>
<dbReference type="AlphaFoldDB" id="A0A7X9UD56"/>
<evidence type="ECO:0000256" key="23">
    <source>
        <dbReference type="ARBA" id="ARBA00048180"/>
    </source>
</evidence>
<evidence type="ECO:0000313" key="26">
    <source>
        <dbReference type="Proteomes" id="UP000546970"/>
    </source>
</evidence>
<reference evidence="25 26" key="1">
    <citation type="submission" date="2020-04" db="EMBL/GenBank/DDBJ databases">
        <title>Collinsella sp. KGMB02528 nov., an anaerobic actinobacterium isolated from human feces.</title>
        <authorList>
            <person name="Han K.-I."/>
            <person name="Eom M.K."/>
            <person name="Kim J.-S."/>
            <person name="Lee K.C."/>
            <person name="Suh M.K."/>
            <person name="Park S.-H."/>
            <person name="Lee J.H."/>
            <person name="Kang S.W."/>
            <person name="Park J.-E."/>
            <person name="Oh B.S."/>
            <person name="Yu S.Y."/>
            <person name="Choi S.-H."/>
            <person name="Lee D.H."/>
            <person name="Yoon H."/>
            <person name="Kim B.-Y."/>
            <person name="Lee J.H."/>
            <person name="Lee J.-S."/>
        </authorList>
    </citation>
    <scope>NUCLEOTIDE SEQUENCE [LARGE SCALE GENOMIC DNA]</scope>
    <source>
        <strain evidence="25 26">KGMB02528</strain>
    </source>
</reference>
<comment type="catalytic activity">
    <reaction evidence="14">
        <text>(9Z)-octadecenoyl-CoA + H2O = (9Z)-octadecenoate + CoA + H(+)</text>
        <dbReference type="Rhea" id="RHEA:40139"/>
        <dbReference type="ChEBI" id="CHEBI:15377"/>
        <dbReference type="ChEBI" id="CHEBI:15378"/>
        <dbReference type="ChEBI" id="CHEBI:30823"/>
        <dbReference type="ChEBI" id="CHEBI:57287"/>
        <dbReference type="ChEBI" id="CHEBI:57387"/>
    </reaction>
    <physiologicalReaction direction="left-to-right" evidence="14">
        <dbReference type="Rhea" id="RHEA:40140"/>
    </physiologicalReaction>
</comment>
<evidence type="ECO:0000256" key="4">
    <source>
        <dbReference type="ARBA" id="ARBA00022475"/>
    </source>
</evidence>
<evidence type="ECO:0000256" key="7">
    <source>
        <dbReference type="ARBA" id="ARBA00022801"/>
    </source>
</evidence>
<evidence type="ECO:0000256" key="20">
    <source>
        <dbReference type="ARBA" id="ARBA00047734"/>
    </source>
</evidence>
<keyword evidence="5" id="KW-0963">Cytoplasm</keyword>
<evidence type="ECO:0000313" key="25">
    <source>
        <dbReference type="EMBL" id="NMF56167.1"/>
    </source>
</evidence>
<comment type="caution">
    <text evidence="25">The sequence shown here is derived from an EMBL/GenBank/DDBJ whole genome shotgun (WGS) entry which is preliminary data.</text>
</comment>
<comment type="catalytic activity">
    <reaction evidence="19">
        <text>octanoyl-CoA + H2O = octanoate + CoA + H(+)</text>
        <dbReference type="Rhea" id="RHEA:30143"/>
        <dbReference type="ChEBI" id="CHEBI:15377"/>
        <dbReference type="ChEBI" id="CHEBI:15378"/>
        <dbReference type="ChEBI" id="CHEBI:25646"/>
        <dbReference type="ChEBI" id="CHEBI:57287"/>
        <dbReference type="ChEBI" id="CHEBI:57386"/>
    </reaction>
    <physiologicalReaction direction="left-to-right" evidence="19">
        <dbReference type="Rhea" id="RHEA:30144"/>
    </physiologicalReaction>
</comment>
<dbReference type="GO" id="GO:0016020">
    <property type="term" value="C:membrane"/>
    <property type="evidence" value="ECO:0007669"/>
    <property type="project" value="UniProtKB-SubCell"/>
</dbReference>
<evidence type="ECO:0000256" key="18">
    <source>
        <dbReference type="ARBA" id="ARBA00043210"/>
    </source>
</evidence>
<evidence type="ECO:0000256" key="17">
    <source>
        <dbReference type="ARBA" id="ARBA00040123"/>
    </source>
</evidence>
<evidence type="ECO:0000256" key="1">
    <source>
        <dbReference type="ARBA" id="ARBA00004170"/>
    </source>
</evidence>
<dbReference type="InterPro" id="IPR006683">
    <property type="entry name" value="Thioestr_dom"/>
</dbReference>
<evidence type="ECO:0000256" key="8">
    <source>
        <dbReference type="ARBA" id="ARBA00022832"/>
    </source>
</evidence>
<gene>
    <name evidence="25" type="ORF">HF320_07475</name>
</gene>
<dbReference type="Proteomes" id="UP000546970">
    <property type="component" value="Unassembled WGS sequence"/>
</dbReference>
<dbReference type="CDD" id="cd03443">
    <property type="entry name" value="PaaI_thioesterase"/>
    <property type="match status" value="1"/>
</dbReference>
<keyword evidence="12" id="KW-0966">Cell projection</keyword>
<comment type="catalytic activity">
    <reaction evidence="23">
        <text>tetradecanoyl-CoA + H2O = tetradecanoate + CoA + H(+)</text>
        <dbReference type="Rhea" id="RHEA:40119"/>
        <dbReference type="ChEBI" id="CHEBI:15377"/>
        <dbReference type="ChEBI" id="CHEBI:15378"/>
        <dbReference type="ChEBI" id="CHEBI:30807"/>
        <dbReference type="ChEBI" id="CHEBI:57287"/>
        <dbReference type="ChEBI" id="CHEBI:57385"/>
    </reaction>
    <physiologicalReaction direction="left-to-right" evidence="23">
        <dbReference type="Rhea" id="RHEA:40120"/>
    </physiologicalReaction>
</comment>
<evidence type="ECO:0000256" key="3">
    <source>
        <dbReference type="ARBA" id="ARBA00004632"/>
    </source>
</evidence>
<evidence type="ECO:0000256" key="11">
    <source>
        <dbReference type="ARBA" id="ARBA00023136"/>
    </source>
</evidence>
<evidence type="ECO:0000256" key="6">
    <source>
        <dbReference type="ARBA" id="ARBA00022703"/>
    </source>
</evidence>
<comment type="similarity">
    <text evidence="15">Belongs to the THEM4/THEM5 thioesterase family.</text>
</comment>
<comment type="catalytic activity">
    <reaction evidence="13">
        <text>(5Z,8Z,11Z,14Z)-eicosatetraenoyl-CoA + H2O = (5Z,8Z,11Z,14Z)-eicosatetraenoate + CoA + H(+)</text>
        <dbReference type="Rhea" id="RHEA:40151"/>
        <dbReference type="ChEBI" id="CHEBI:15377"/>
        <dbReference type="ChEBI" id="CHEBI:15378"/>
        <dbReference type="ChEBI" id="CHEBI:32395"/>
        <dbReference type="ChEBI" id="CHEBI:57287"/>
        <dbReference type="ChEBI" id="CHEBI:57368"/>
    </reaction>
    <physiologicalReaction direction="left-to-right" evidence="13">
        <dbReference type="Rhea" id="RHEA:40152"/>
    </physiologicalReaction>
</comment>
<dbReference type="Gene3D" id="3.10.129.10">
    <property type="entry name" value="Hotdog Thioesterase"/>
    <property type="match status" value="1"/>
</dbReference>
<dbReference type="SUPFAM" id="SSF54637">
    <property type="entry name" value="Thioesterase/thiol ester dehydrase-isomerase"/>
    <property type="match status" value="1"/>
</dbReference>
<evidence type="ECO:0000256" key="22">
    <source>
        <dbReference type="ARBA" id="ARBA00048074"/>
    </source>
</evidence>
<keyword evidence="10" id="KW-0443">Lipid metabolism</keyword>
<comment type="catalytic activity">
    <reaction evidence="20">
        <text>hexadecanoyl-CoA + H2O = hexadecanoate + CoA + H(+)</text>
        <dbReference type="Rhea" id="RHEA:16645"/>
        <dbReference type="ChEBI" id="CHEBI:7896"/>
        <dbReference type="ChEBI" id="CHEBI:15377"/>
        <dbReference type="ChEBI" id="CHEBI:15378"/>
        <dbReference type="ChEBI" id="CHEBI:57287"/>
        <dbReference type="ChEBI" id="CHEBI:57379"/>
        <dbReference type="EC" id="3.1.2.2"/>
    </reaction>
    <physiologicalReaction direction="left-to-right" evidence="20">
        <dbReference type="Rhea" id="RHEA:16646"/>
    </physiologicalReaction>
</comment>
<sequence>MQPDTDASSACSCNDACECKNQNISSMCLVCGKDNPFSLHAQIVEHPEKDEVVCYFTPQEIHQSYPDRVHGGISAAVLDEVIGRAVQMKHPDIWGVTISLSLKYRRPLPYGTPLECHGRCTKITRRTFEGEGEILTPDGKVAVQATGTYAICPPDAMTGEGNLDDMWFEDDRPVEDL</sequence>
<dbReference type="EMBL" id="JABBCP010000006">
    <property type="protein sequence ID" value="NMF56167.1"/>
    <property type="molecule type" value="Genomic_DNA"/>
</dbReference>
<keyword evidence="7" id="KW-0378">Hydrolase</keyword>
<keyword evidence="6" id="KW-0053">Apoptosis</keyword>
<proteinExistence type="inferred from homology"/>
<name>A0A7X9UD56_9ACTN</name>
<dbReference type="PANTHER" id="PTHR12418:SF19">
    <property type="entry name" value="ACYL-COENZYME A THIOESTERASE THEM4"/>
    <property type="match status" value="1"/>
</dbReference>
<evidence type="ECO:0000259" key="24">
    <source>
        <dbReference type="Pfam" id="PF03061"/>
    </source>
</evidence>
<evidence type="ECO:0000256" key="21">
    <source>
        <dbReference type="ARBA" id="ARBA00047969"/>
    </source>
</evidence>
<evidence type="ECO:0000256" key="5">
    <source>
        <dbReference type="ARBA" id="ARBA00022490"/>
    </source>
</evidence>
<evidence type="ECO:0000256" key="15">
    <source>
        <dbReference type="ARBA" id="ARBA00038456"/>
    </source>
</evidence>
<dbReference type="GO" id="GO:0016787">
    <property type="term" value="F:hydrolase activity"/>
    <property type="evidence" value="ECO:0007669"/>
    <property type="project" value="UniProtKB-KW"/>
</dbReference>
<evidence type="ECO:0000256" key="2">
    <source>
        <dbReference type="ARBA" id="ARBA00004496"/>
    </source>
</evidence>
<evidence type="ECO:0000256" key="19">
    <source>
        <dbReference type="ARBA" id="ARBA00047588"/>
    </source>
</evidence>
<comment type="catalytic activity">
    <reaction evidence="21">
        <text>decanoyl-CoA + H2O = decanoate + CoA + H(+)</text>
        <dbReference type="Rhea" id="RHEA:40059"/>
        <dbReference type="ChEBI" id="CHEBI:15377"/>
        <dbReference type="ChEBI" id="CHEBI:15378"/>
        <dbReference type="ChEBI" id="CHEBI:27689"/>
        <dbReference type="ChEBI" id="CHEBI:57287"/>
        <dbReference type="ChEBI" id="CHEBI:61430"/>
    </reaction>
    <physiologicalReaction direction="left-to-right" evidence="21">
        <dbReference type="Rhea" id="RHEA:40060"/>
    </physiologicalReaction>
</comment>
<dbReference type="RefSeq" id="WP_169277767.1">
    <property type="nucleotide sequence ID" value="NZ_JABBCP010000006.1"/>
</dbReference>
<dbReference type="InterPro" id="IPR052365">
    <property type="entry name" value="THEM4/THEM5_acyl-CoA_thioest"/>
</dbReference>
<dbReference type="PANTHER" id="PTHR12418">
    <property type="entry name" value="ACYL-COENZYME A THIOESTERASE THEM4"/>
    <property type="match status" value="1"/>
</dbReference>
<comment type="subcellular location">
    <subcellularLocation>
        <location evidence="3">Cell projection</location>
        <location evidence="3">Ruffle membrane</location>
    </subcellularLocation>
    <subcellularLocation>
        <location evidence="2">Cytoplasm</location>
    </subcellularLocation>
    <subcellularLocation>
        <location evidence="1">Membrane</location>
        <topology evidence="1">Peripheral membrane protein</topology>
    </subcellularLocation>
</comment>
<evidence type="ECO:0000256" key="12">
    <source>
        <dbReference type="ARBA" id="ARBA00023273"/>
    </source>
</evidence>
<keyword evidence="11" id="KW-0472">Membrane</keyword>
<dbReference type="GO" id="GO:0005737">
    <property type="term" value="C:cytoplasm"/>
    <property type="evidence" value="ECO:0007669"/>
    <property type="project" value="UniProtKB-SubCell"/>
</dbReference>
<protein>
    <recommendedName>
        <fullName evidence="17">Acyl-coenzyme A thioesterase THEM4</fullName>
        <ecNumber evidence="16">3.1.2.2</ecNumber>
    </recommendedName>
    <alternativeName>
        <fullName evidence="18">Thioesterase superfamily member 4</fullName>
    </alternativeName>
</protein>
<comment type="catalytic activity">
    <reaction evidence="22">
        <text>dodecanoyl-CoA + H2O = dodecanoate + CoA + H(+)</text>
        <dbReference type="Rhea" id="RHEA:30135"/>
        <dbReference type="ChEBI" id="CHEBI:15377"/>
        <dbReference type="ChEBI" id="CHEBI:15378"/>
        <dbReference type="ChEBI" id="CHEBI:18262"/>
        <dbReference type="ChEBI" id="CHEBI:57287"/>
        <dbReference type="ChEBI" id="CHEBI:57375"/>
    </reaction>
    <physiologicalReaction direction="left-to-right" evidence="22">
        <dbReference type="Rhea" id="RHEA:30136"/>
    </physiologicalReaction>
</comment>
<accession>A0A7X9UD56</accession>
<evidence type="ECO:0000256" key="9">
    <source>
        <dbReference type="ARBA" id="ARBA00022946"/>
    </source>
</evidence>
<evidence type="ECO:0000256" key="13">
    <source>
        <dbReference type="ARBA" id="ARBA00035852"/>
    </source>
</evidence>
<dbReference type="InterPro" id="IPR029069">
    <property type="entry name" value="HotDog_dom_sf"/>
</dbReference>
<evidence type="ECO:0000256" key="10">
    <source>
        <dbReference type="ARBA" id="ARBA00023098"/>
    </source>
</evidence>